<dbReference type="InterPro" id="IPR036942">
    <property type="entry name" value="Beta-barrel_TonB_sf"/>
</dbReference>
<name>A0A5C1YQS2_9PROT</name>
<dbReference type="AlphaFoldDB" id="A0A5C1YQS2"/>
<evidence type="ECO:0000256" key="14">
    <source>
        <dbReference type="SAM" id="Phobius"/>
    </source>
</evidence>
<dbReference type="EMBL" id="CP043506">
    <property type="protein sequence ID" value="QEO17955.1"/>
    <property type="molecule type" value="Genomic_DNA"/>
</dbReference>
<evidence type="ECO:0000313" key="17">
    <source>
        <dbReference type="EMBL" id="QEO17955.1"/>
    </source>
</evidence>
<evidence type="ECO:0000256" key="5">
    <source>
        <dbReference type="ARBA" id="ARBA00022692"/>
    </source>
</evidence>
<dbReference type="GO" id="GO:0015344">
    <property type="term" value="F:siderophore uptake transmembrane transporter activity"/>
    <property type="evidence" value="ECO:0007669"/>
    <property type="project" value="TreeGrafter"/>
</dbReference>
<keyword evidence="11 12" id="KW-0998">Cell outer membrane</keyword>
<reference evidence="17 18" key="1">
    <citation type="submission" date="2019-09" db="EMBL/GenBank/DDBJ databases">
        <title>Genome sequencing of strain KACC 21233.</title>
        <authorList>
            <person name="Heo J."/>
            <person name="Kim S.-J."/>
            <person name="Kim J.-S."/>
            <person name="Hong S.-B."/>
            <person name="Kwon S.-W."/>
        </authorList>
    </citation>
    <scope>NUCLEOTIDE SEQUENCE [LARGE SCALE GENOMIC DNA]</scope>
    <source>
        <strain evidence="17 18">KACC 21233</strain>
    </source>
</reference>
<evidence type="ECO:0000256" key="13">
    <source>
        <dbReference type="RuleBase" id="RU003357"/>
    </source>
</evidence>
<accession>A0A5C1YQS2</accession>
<dbReference type="InterPro" id="IPR000531">
    <property type="entry name" value="Beta-barrel_TonB"/>
</dbReference>
<keyword evidence="18" id="KW-1185">Reference proteome</keyword>
<keyword evidence="17" id="KW-0675">Receptor</keyword>
<dbReference type="OrthoDB" id="593427at2"/>
<dbReference type="Pfam" id="PF00593">
    <property type="entry name" value="TonB_dep_Rec_b-barrel"/>
    <property type="match status" value="1"/>
</dbReference>
<dbReference type="InterPro" id="IPR012910">
    <property type="entry name" value="Plug_dom"/>
</dbReference>
<evidence type="ECO:0000256" key="11">
    <source>
        <dbReference type="ARBA" id="ARBA00023237"/>
    </source>
</evidence>
<dbReference type="Gene3D" id="2.40.170.20">
    <property type="entry name" value="TonB-dependent receptor, beta-barrel domain"/>
    <property type="match status" value="1"/>
</dbReference>
<keyword evidence="5 12" id="KW-0812">Transmembrane</keyword>
<proteinExistence type="inferred from homology"/>
<dbReference type="Proteomes" id="UP000324536">
    <property type="component" value="Chromosome"/>
</dbReference>
<evidence type="ECO:0000313" key="18">
    <source>
        <dbReference type="Proteomes" id="UP000324536"/>
    </source>
</evidence>
<dbReference type="SUPFAM" id="SSF56935">
    <property type="entry name" value="Porins"/>
    <property type="match status" value="1"/>
</dbReference>
<evidence type="ECO:0000256" key="6">
    <source>
        <dbReference type="ARBA" id="ARBA00022729"/>
    </source>
</evidence>
<dbReference type="Pfam" id="PF07715">
    <property type="entry name" value="Plug"/>
    <property type="match status" value="1"/>
</dbReference>
<dbReference type="Gene3D" id="2.170.130.10">
    <property type="entry name" value="TonB-dependent receptor, plug domain"/>
    <property type="match status" value="1"/>
</dbReference>
<feature type="domain" description="TonB-dependent receptor-like beta-barrel" evidence="15">
    <location>
        <begin position="302"/>
        <end position="751"/>
    </location>
</feature>
<dbReference type="KEGG" id="acek:FLP30_09575"/>
<dbReference type="GO" id="GO:0009279">
    <property type="term" value="C:cell outer membrane"/>
    <property type="evidence" value="ECO:0007669"/>
    <property type="project" value="UniProtKB-SubCell"/>
</dbReference>
<dbReference type="InterPro" id="IPR039426">
    <property type="entry name" value="TonB-dep_rcpt-like"/>
</dbReference>
<feature type="transmembrane region" description="Helical" evidence="14">
    <location>
        <begin position="21"/>
        <end position="41"/>
    </location>
</feature>
<evidence type="ECO:0000256" key="7">
    <source>
        <dbReference type="ARBA" id="ARBA00023004"/>
    </source>
</evidence>
<evidence type="ECO:0000256" key="12">
    <source>
        <dbReference type="PROSITE-ProRule" id="PRU01360"/>
    </source>
</evidence>
<evidence type="ECO:0000256" key="10">
    <source>
        <dbReference type="ARBA" id="ARBA00023136"/>
    </source>
</evidence>
<sequence>MTRSGRDHEEDMTVRKASRIRNYNTIIVLGLAFDVMTVPFLSGAQAQSATPVGAAVKSGAKKDARKPLPESQQSEQLLVTGQKLRIAGAKPETQAVTRTTLTRQQIEQYTGGLSTAVSGSLNYVGGVHFAGNDGTGIAEGTFTIRGFSGDQIGFTRDGVPLNDPMFLTPHVDFMGDPENYEDVQVIYGSPSINAPTLTASGGQVKIDTLNPSDKPSFFYKQTFGNNDLFREFGRVNFGKHGGFSGWVSASHTSGSLWTNNGGSEAATRYEANLRYQWGEENEIKLVASSYDMQTNAFSYPTLAQYQTQPYGTNFGSRVLTTGHGTYGVADVSSTTAPAQALNRADFRIQTFGLNTHFKLHDRVRLNFTPYFVHVASGMATFGAMTLPEGLVNSDLNGDGDRLDTTSVGFGVLPTQNRGGFTTTVDAKLANWDTVQVGFWYDHTGASNQMPFLRINDNGSPQATDGSHLLTDASGRKLYLTNQDDVIETEKVWVQNDLRPIQSLDIVSALAWQHTQNSGHNNAGFFTGEEYDRSQGYYHLLPSGSISYRLNGHNQFYYNDTLNIRPPAIASIYGNGTPKAETTWNQELGWRYTSRQVFVDASVFLAKFKNRQVSYAVNSAETAYFNAGNVTSRGAQVSVHGKLPYNFNYFASWAFVDARQASNYTYNGIVAPTRDKQLFNTPQHTLVAGLGYDDGKFYSNFLIHYTSSFYGDLANTQKIPGYETFDLNFGYHFHVPVRHLGAGTVSLNLNNIANRHYLGGVYSGTVDAAPGNSFSASPTYIRGAPRTVFANISMEIE</sequence>
<keyword evidence="8" id="KW-0406">Ion transport</keyword>
<feature type="domain" description="TonB-dependent receptor plug" evidence="16">
    <location>
        <begin position="93"/>
        <end position="193"/>
    </location>
</feature>
<evidence type="ECO:0000256" key="9">
    <source>
        <dbReference type="ARBA" id="ARBA00023077"/>
    </source>
</evidence>
<evidence type="ECO:0000256" key="1">
    <source>
        <dbReference type="ARBA" id="ARBA00004571"/>
    </source>
</evidence>
<comment type="subcellular location">
    <subcellularLocation>
        <location evidence="1 12">Cell outer membrane</location>
        <topology evidence="1 12">Multi-pass membrane protein</topology>
    </subcellularLocation>
</comment>
<organism evidence="17 18">
    <name type="scientific">Acetobacter vaccinii</name>
    <dbReference type="NCBI Taxonomy" id="2592655"/>
    <lineage>
        <taxon>Bacteria</taxon>
        <taxon>Pseudomonadati</taxon>
        <taxon>Pseudomonadota</taxon>
        <taxon>Alphaproteobacteria</taxon>
        <taxon>Acetobacterales</taxon>
        <taxon>Acetobacteraceae</taxon>
        <taxon>Acetobacter</taxon>
    </lineage>
</organism>
<evidence type="ECO:0000256" key="4">
    <source>
        <dbReference type="ARBA" id="ARBA00022496"/>
    </source>
</evidence>
<dbReference type="InterPro" id="IPR037066">
    <property type="entry name" value="Plug_dom_sf"/>
</dbReference>
<keyword evidence="7" id="KW-0408">Iron</keyword>
<gene>
    <name evidence="17" type="ORF">FLP30_09575</name>
</gene>
<keyword evidence="10 12" id="KW-0472">Membrane</keyword>
<evidence type="ECO:0000259" key="16">
    <source>
        <dbReference type="Pfam" id="PF07715"/>
    </source>
</evidence>
<keyword evidence="3 12" id="KW-1134">Transmembrane beta strand</keyword>
<keyword evidence="4" id="KW-0410">Iron transport</keyword>
<evidence type="ECO:0000256" key="3">
    <source>
        <dbReference type="ARBA" id="ARBA00022452"/>
    </source>
</evidence>
<evidence type="ECO:0000256" key="8">
    <source>
        <dbReference type="ARBA" id="ARBA00023065"/>
    </source>
</evidence>
<dbReference type="PROSITE" id="PS52016">
    <property type="entry name" value="TONB_DEPENDENT_REC_3"/>
    <property type="match status" value="1"/>
</dbReference>
<keyword evidence="2 12" id="KW-0813">Transport</keyword>
<dbReference type="PANTHER" id="PTHR32552">
    <property type="entry name" value="FERRICHROME IRON RECEPTOR-RELATED"/>
    <property type="match status" value="1"/>
</dbReference>
<protein>
    <submittedName>
        <fullName evidence="17">TonB-dependent receptor</fullName>
    </submittedName>
</protein>
<keyword evidence="14" id="KW-1133">Transmembrane helix</keyword>
<dbReference type="PANTHER" id="PTHR32552:SF68">
    <property type="entry name" value="FERRICHROME OUTER MEMBRANE TRANSPORTER_PHAGE RECEPTOR"/>
    <property type="match status" value="1"/>
</dbReference>
<evidence type="ECO:0000259" key="15">
    <source>
        <dbReference type="Pfam" id="PF00593"/>
    </source>
</evidence>
<keyword evidence="9 13" id="KW-0798">TonB box</keyword>
<keyword evidence="6" id="KW-0732">Signal</keyword>
<comment type="similarity">
    <text evidence="12 13">Belongs to the TonB-dependent receptor family.</text>
</comment>
<evidence type="ECO:0000256" key="2">
    <source>
        <dbReference type="ARBA" id="ARBA00022448"/>
    </source>
</evidence>